<evidence type="ECO:0000256" key="2">
    <source>
        <dbReference type="SAM" id="SignalP"/>
    </source>
</evidence>
<accession>A0A328CBN8</accession>
<comment type="caution">
    <text evidence="3">The sequence shown here is derived from an EMBL/GenBank/DDBJ whole genome shotgun (WGS) entry which is preliminary data.</text>
</comment>
<protein>
    <submittedName>
        <fullName evidence="3">Uncharacterized protein</fullName>
    </submittedName>
</protein>
<evidence type="ECO:0000313" key="4">
    <source>
        <dbReference type="Proteomes" id="UP000249169"/>
    </source>
</evidence>
<name>A0A328CBN8_9DELT</name>
<feature type="chain" id="PRO_5016374810" evidence="2">
    <location>
        <begin position="20"/>
        <end position="452"/>
    </location>
</feature>
<evidence type="ECO:0000313" key="3">
    <source>
        <dbReference type="EMBL" id="RAL23919.1"/>
    </source>
</evidence>
<organism evidence="3 4">
    <name type="scientific">Lujinxingia litoralis</name>
    <dbReference type="NCBI Taxonomy" id="2211119"/>
    <lineage>
        <taxon>Bacteria</taxon>
        <taxon>Deltaproteobacteria</taxon>
        <taxon>Bradymonadales</taxon>
        <taxon>Lujinxingiaceae</taxon>
        <taxon>Lujinxingia</taxon>
    </lineage>
</organism>
<keyword evidence="2" id="KW-0732">Signal</keyword>
<sequence>MCLLGLVVGALCLSGEVAAQSILASSYRVWDSPQGVDPRLAQVREDGEGTTLLVMTEGEGADARCVVVVADPQEALSYRFRRAGAPSSCADAVVMPGGGFVVRGERRDLPPDLPAGFVARIARSGEELWAVEDRELLDAPEEIGAYVGAWEATLASVAFEPRSGLVVALTRARESVGGSVRSSAQLHAIDAESGALRAVGERPLEALGELVERVDADPQGGFLVTAVATQQGTRRLHRYDGAGGWQAVVPRISGWEEREVVGPVRALADGSIAVFWRVRGQGQSGVTRLQGDEVVFDRVFDNEAELDGRVRQLDDVARGWVAGEQLGVFRISREGPRIFELLSAEDGRRLAVSFWDRLAPGLVLGLVRDRQGAFVALTYIPTDESLREYQLRLGDASDRSPGTGSGDEGAGAEGGGCAVAGSRGEGAAGWVGVVGILGWLRRRRAKKSTLSP</sequence>
<proteinExistence type="predicted"/>
<feature type="signal peptide" evidence="2">
    <location>
        <begin position="1"/>
        <end position="19"/>
    </location>
</feature>
<dbReference type="EMBL" id="QHKO01000002">
    <property type="protein sequence ID" value="RAL23919.1"/>
    <property type="molecule type" value="Genomic_DNA"/>
</dbReference>
<gene>
    <name evidence="3" type="ORF">DL240_07160</name>
</gene>
<feature type="compositionally biased region" description="Gly residues" evidence="1">
    <location>
        <begin position="403"/>
        <end position="417"/>
    </location>
</feature>
<evidence type="ECO:0000256" key="1">
    <source>
        <dbReference type="SAM" id="MobiDB-lite"/>
    </source>
</evidence>
<dbReference type="AlphaFoldDB" id="A0A328CBN8"/>
<reference evidence="3 4" key="1">
    <citation type="submission" date="2018-05" db="EMBL/GenBank/DDBJ databases">
        <title>Lujinxingia marina gen. nov. sp. nov., a new facultative anaerobic member of the class Deltaproteobacteria, and proposal of Lujinxingaceae fam. nov.</title>
        <authorList>
            <person name="Li C.-M."/>
        </authorList>
    </citation>
    <scope>NUCLEOTIDE SEQUENCE [LARGE SCALE GENOMIC DNA]</scope>
    <source>
        <strain evidence="3 4">B210</strain>
    </source>
</reference>
<keyword evidence="4" id="KW-1185">Reference proteome</keyword>
<dbReference type="Proteomes" id="UP000249169">
    <property type="component" value="Unassembled WGS sequence"/>
</dbReference>
<feature type="region of interest" description="Disordered" evidence="1">
    <location>
        <begin position="395"/>
        <end position="417"/>
    </location>
</feature>